<keyword evidence="6" id="KW-0464">Manganese</keyword>
<keyword evidence="4 11" id="KW-0378">Hydrolase</keyword>
<dbReference type="VEuPathDB" id="VectorBase:BGLAX_052003"/>
<dbReference type="OrthoDB" id="6043382at2759"/>
<dbReference type="InterPro" id="IPR006186">
    <property type="entry name" value="Ser/Thr-sp_prot-phosphatase"/>
</dbReference>
<dbReference type="Proteomes" id="UP000076420">
    <property type="component" value="Unassembled WGS sequence"/>
</dbReference>
<comment type="similarity">
    <text evidence="2 11">Belongs to the PPP phosphatase family.</text>
</comment>
<comment type="catalytic activity">
    <reaction evidence="7">
        <text>O-phospho-L-seryl-[protein] + H2O = L-seryl-[protein] + phosphate</text>
        <dbReference type="Rhea" id="RHEA:20629"/>
        <dbReference type="Rhea" id="RHEA-COMP:9863"/>
        <dbReference type="Rhea" id="RHEA-COMP:11604"/>
        <dbReference type="ChEBI" id="CHEBI:15377"/>
        <dbReference type="ChEBI" id="CHEBI:29999"/>
        <dbReference type="ChEBI" id="CHEBI:43474"/>
        <dbReference type="ChEBI" id="CHEBI:83421"/>
        <dbReference type="EC" id="3.1.3.16"/>
    </reaction>
</comment>
<evidence type="ECO:0000256" key="1">
    <source>
        <dbReference type="ARBA" id="ARBA00001936"/>
    </source>
</evidence>
<dbReference type="GO" id="GO:0097723">
    <property type="term" value="P:amoeboid sperm motility"/>
    <property type="evidence" value="ECO:0007669"/>
    <property type="project" value="UniProtKB-ARBA"/>
</dbReference>
<evidence type="ECO:0000256" key="12">
    <source>
        <dbReference type="SAM" id="MobiDB-lite"/>
    </source>
</evidence>
<dbReference type="PANTHER" id="PTHR11668:SF300">
    <property type="entry name" value="SERINE_THREONINE-PROTEIN PHOSPHATASE"/>
    <property type="match status" value="1"/>
</dbReference>
<evidence type="ECO:0000256" key="5">
    <source>
        <dbReference type="ARBA" id="ARBA00022912"/>
    </source>
</evidence>
<keyword evidence="3" id="KW-0479">Metal-binding</keyword>
<dbReference type="InterPro" id="IPR004843">
    <property type="entry name" value="Calcineurin-like_PHP"/>
</dbReference>
<sequence length="362" mass="41378">MSDTAELDVDKLIAHLLSVKKDRPGKEVKLVQADVTKLLDAVRPILLAQPVLLDLQAPVTICGDIHGQYYDLLQLFDIGGFPPETNYLFLGDYVDRGRNSLEVICLLFAYKVKYAENFFLLRGNHESASVNQYYGFLQECKRRLSLSLFKKFNEVFNCLPLAAVVEEKIFCCHGGLSPELRTLSQIRKIHRPLDVPDEGLVQDLLWADPHPDPAAKGWHFNDMRCTSFMFGVDTVEEFLNANDLQLICRAHDVRQEGYDFFGRRQLVTIFSAPNYSYQDNCGAIMTVSEDLECAFKILKPISRKPKYRYEGGLRSKSQTNEVSPEEHTSTSERRGSLDLTDLSFWEKHLRPVSRERSHSTSF</sequence>
<dbReference type="Gene3D" id="3.60.21.10">
    <property type="match status" value="1"/>
</dbReference>
<feature type="active site" description="Proton donor/acceptor" evidence="10">
    <location>
        <position position="125"/>
    </location>
</feature>
<dbReference type="SMART" id="SM00156">
    <property type="entry name" value="PP2Ac"/>
    <property type="match status" value="1"/>
</dbReference>
<comment type="function">
    <text evidence="9">Probable phosphatase which plays a redundant role with gsp-4 in spermatogenesis by regulating sister chromatid segregation during meiosis. In addition, involved in sperm motility by controlling the dynamic disassembly of major sperm proteins (MSP) in the spermatozoan pseudopodium.</text>
</comment>
<evidence type="ECO:0000256" key="11">
    <source>
        <dbReference type="RuleBase" id="RU004273"/>
    </source>
</evidence>
<evidence type="ECO:0000256" key="8">
    <source>
        <dbReference type="ARBA" id="ARBA00048336"/>
    </source>
</evidence>
<dbReference type="InterPro" id="IPR029052">
    <property type="entry name" value="Metallo-depent_PP-like"/>
</dbReference>
<feature type="domain" description="Serine/threonine specific protein phosphatases" evidence="13">
    <location>
        <begin position="121"/>
        <end position="126"/>
    </location>
</feature>
<evidence type="ECO:0000256" key="9">
    <source>
        <dbReference type="ARBA" id="ARBA00054219"/>
    </source>
</evidence>
<comment type="catalytic activity">
    <reaction evidence="8 11">
        <text>O-phospho-L-threonyl-[protein] + H2O = L-threonyl-[protein] + phosphate</text>
        <dbReference type="Rhea" id="RHEA:47004"/>
        <dbReference type="Rhea" id="RHEA-COMP:11060"/>
        <dbReference type="Rhea" id="RHEA-COMP:11605"/>
        <dbReference type="ChEBI" id="CHEBI:15377"/>
        <dbReference type="ChEBI" id="CHEBI:30013"/>
        <dbReference type="ChEBI" id="CHEBI:43474"/>
        <dbReference type="ChEBI" id="CHEBI:61977"/>
        <dbReference type="EC" id="3.1.3.16"/>
    </reaction>
</comment>
<dbReference type="EC" id="3.1.3.16" evidence="11"/>
<dbReference type="GO" id="GO:0005737">
    <property type="term" value="C:cytoplasm"/>
    <property type="evidence" value="ECO:0007669"/>
    <property type="project" value="TreeGrafter"/>
</dbReference>
<evidence type="ECO:0000313" key="15">
    <source>
        <dbReference type="Proteomes" id="UP000076420"/>
    </source>
</evidence>
<dbReference type="GO" id="GO:0031143">
    <property type="term" value="C:pseudopodium"/>
    <property type="evidence" value="ECO:0007669"/>
    <property type="project" value="UniProtKB-ARBA"/>
</dbReference>
<evidence type="ECO:0000256" key="7">
    <source>
        <dbReference type="ARBA" id="ARBA00047761"/>
    </source>
</evidence>
<protein>
    <recommendedName>
        <fullName evidence="11">Serine/threonine-protein phosphatase</fullName>
        <ecNumber evidence="11">3.1.3.16</ecNumber>
    </recommendedName>
</protein>
<dbReference type="FunFam" id="3.60.21.10:FF:000026">
    <property type="entry name" value="Serine/threonine-protein phosphatase"/>
    <property type="match status" value="1"/>
</dbReference>
<keyword evidence="5" id="KW-0904">Protein phosphatase</keyword>
<evidence type="ECO:0000259" key="13">
    <source>
        <dbReference type="PROSITE" id="PS00125"/>
    </source>
</evidence>
<evidence type="ECO:0000256" key="2">
    <source>
        <dbReference type="ARBA" id="ARBA00008294"/>
    </source>
</evidence>
<dbReference type="GO" id="GO:0005634">
    <property type="term" value="C:nucleus"/>
    <property type="evidence" value="ECO:0007669"/>
    <property type="project" value="TreeGrafter"/>
</dbReference>
<dbReference type="EnsemblMetazoa" id="BGLB012003-RB">
    <property type="protein sequence ID" value="BGLB012003-PB"/>
    <property type="gene ID" value="BGLB012003"/>
</dbReference>
<dbReference type="PRINTS" id="PR00114">
    <property type="entry name" value="STPHPHTASE"/>
</dbReference>
<dbReference type="PIRSF" id="PIRSF033096">
    <property type="entry name" value="PPPtase_5"/>
    <property type="match status" value="1"/>
</dbReference>
<dbReference type="GO" id="GO:0018991">
    <property type="term" value="P:egg-laying behavior"/>
    <property type="evidence" value="ECO:0007669"/>
    <property type="project" value="UniProtKB-ARBA"/>
</dbReference>
<dbReference type="InterPro" id="IPR031675">
    <property type="entry name" value="STPPase_N"/>
</dbReference>
<evidence type="ECO:0000256" key="10">
    <source>
        <dbReference type="PIRSR" id="PIRSR033096-1"/>
    </source>
</evidence>
<dbReference type="Pfam" id="PF00149">
    <property type="entry name" value="Metallophos"/>
    <property type="match status" value="1"/>
</dbReference>
<dbReference type="PROSITE" id="PS00125">
    <property type="entry name" value="SER_THR_PHOSPHATASE"/>
    <property type="match status" value="1"/>
</dbReference>
<reference evidence="14" key="1">
    <citation type="submission" date="2020-05" db="UniProtKB">
        <authorList>
            <consortium name="EnsemblMetazoa"/>
        </authorList>
    </citation>
    <scope>IDENTIFICATION</scope>
    <source>
        <strain evidence="14">BB02</strain>
    </source>
</reference>
<evidence type="ECO:0000256" key="6">
    <source>
        <dbReference type="ARBA" id="ARBA00023211"/>
    </source>
</evidence>
<accession>A0A2C9K2E7</accession>
<comment type="cofactor">
    <cofactor evidence="1">
        <name>Mn(2+)</name>
        <dbReference type="ChEBI" id="CHEBI:29035"/>
    </cofactor>
</comment>
<dbReference type="Pfam" id="PF16891">
    <property type="entry name" value="STPPase_N"/>
    <property type="match status" value="1"/>
</dbReference>
<dbReference type="InterPro" id="IPR050341">
    <property type="entry name" value="PP1_catalytic_subunit"/>
</dbReference>
<evidence type="ECO:0000313" key="14">
    <source>
        <dbReference type="EnsemblMetazoa" id="BGLB012003-PB"/>
    </source>
</evidence>
<dbReference type="GO" id="GO:0007060">
    <property type="term" value="P:male meiosis chromosome segregation"/>
    <property type="evidence" value="ECO:0007669"/>
    <property type="project" value="UniProtKB-ARBA"/>
</dbReference>
<dbReference type="STRING" id="6526.A0A2C9K2E7"/>
<feature type="compositionally biased region" description="Basic and acidic residues" evidence="12">
    <location>
        <begin position="324"/>
        <end position="335"/>
    </location>
</feature>
<name>A0A2C9K2E7_BIOGL</name>
<dbReference type="AlphaFoldDB" id="A0A2C9K2E7"/>
<feature type="region of interest" description="Disordered" evidence="12">
    <location>
        <begin position="309"/>
        <end position="335"/>
    </location>
</feature>
<evidence type="ECO:0000256" key="4">
    <source>
        <dbReference type="ARBA" id="ARBA00022801"/>
    </source>
</evidence>
<dbReference type="GO" id="GO:0046872">
    <property type="term" value="F:metal ion binding"/>
    <property type="evidence" value="ECO:0007669"/>
    <property type="project" value="UniProtKB-KW"/>
</dbReference>
<dbReference type="SUPFAM" id="SSF56300">
    <property type="entry name" value="Metallo-dependent phosphatases"/>
    <property type="match status" value="1"/>
</dbReference>
<proteinExistence type="inferred from homology"/>
<dbReference type="RefSeq" id="XP_013095156.2">
    <property type="nucleotide sequence ID" value="XM_013239702.2"/>
</dbReference>
<organism evidence="14 15">
    <name type="scientific">Biomphalaria glabrata</name>
    <name type="common">Bloodfluke planorb</name>
    <name type="synonym">Freshwater snail</name>
    <dbReference type="NCBI Taxonomy" id="6526"/>
    <lineage>
        <taxon>Eukaryota</taxon>
        <taxon>Metazoa</taxon>
        <taxon>Spiralia</taxon>
        <taxon>Lophotrochozoa</taxon>
        <taxon>Mollusca</taxon>
        <taxon>Gastropoda</taxon>
        <taxon>Heterobranchia</taxon>
        <taxon>Euthyneura</taxon>
        <taxon>Panpulmonata</taxon>
        <taxon>Hygrophila</taxon>
        <taxon>Lymnaeoidea</taxon>
        <taxon>Planorbidae</taxon>
        <taxon>Biomphalaria</taxon>
    </lineage>
</organism>
<dbReference type="KEGG" id="bgt:106078707"/>
<dbReference type="GO" id="GO:0031272">
    <property type="term" value="P:regulation of pseudopodium assembly"/>
    <property type="evidence" value="ECO:0007669"/>
    <property type="project" value="UniProtKB-ARBA"/>
</dbReference>
<dbReference type="PANTHER" id="PTHR11668">
    <property type="entry name" value="SERINE/THREONINE PROTEIN PHOSPHATASE"/>
    <property type="match status" value="1"/>
</dbReference>
<dbReference type="VEuPathDB" id="VectorBase:BGLB012003"/>
<evidence type="ECO:0000256" key="3">
    <source>
        <dbReference type="ARBA" id="ARBA00022723"/>
    </source>
</evidence>
<dbReference type="GO" id="GO:0004722">
    <property type="term" value="F:protein serine/threonine phosphatase activity"/>
    <property type="evidence" value="ECO:0007669"/>
    <property type="project" value="UniProtKB-EC"/>
</dbReference>
<gene>
    <name evidence="14" type="primary">106078707</name>
</gene>